<keyword evidence="5" id="KW-1185">Reference proteome</keyword>
<dbReference type="AlphaFoldDB" id="A0A6P2DL83"/>
<accession>A0A6P2DL83</accession>
<dbReference type="GO" id="GO:0006310">
    <property type="term" value="P:DNA recombination"/>
    <property type="evidence" value="ECO:0007669"/>
    <property type="project" value="UniProtKB-KW"/>
</dbReference>
<evidence type="ECO:0000256" key="2">
    <source>
        <dbReference type="SAM" id="MobiDB-lite"/>
    </source>
</evidence>
<protein>
    <recommendedName>
        <fullName evidence="3">Tyr recombinase domain-containing protein</fullName>
    </recommendedName>
</protein>
<evidence type="ECO:0000313" key="5">
    <source>
        <dbReference type="Proteomes" id="UP000464178"/>
    </source>
</evidence>
<dbReference type="SUPFAM" id="SSF56349">
    <property type="entry name" value="DNA breaking-rejoining enzymes"/>
    <property type="match status" value="1"/>
</dbReference>
<dbReference type="KEGG" id="gms:SOIL9_78280"/>
<dbReference type="PANTHER" id="PTHR30349">
    <property type="entry name" value="PHAGE INTEGRASE-RELATED"/>
    <property type="match status" value="1"/>
</dbReference>
<dbReference type="PROSITE" id="PS51898">
    <property type="entry name" value="TYR_RECOMBINASE"/>
    <property type="match status" value="1"/>
</dbReference>
<feature type="region of interest" description="Disordered" evidence="2">
    <location>
        <begin position="302"/>
        <end position="326"/>
    </location>
</feature>
<dbReference type="GO" id="GO:0015074">
    <property type="term" value="P:DNA integration"/>
    <property type="evidence" value="ECO:0007669"/>
    <property type="project" value="InterPro"/>
</dbReference>
<dbReference type="Proteomes" id="UP000464178">
    <property type="component" value="Chromosome"/>
</dbReference>
<gene>
    <name evidence="4" type="ORF">SOIL9_78280</name>
</gene>
<proteinExistence type="predicted"/>
<evidence type="ECO:0000256" key="1">
    <source>
        <dbReference type="ARBA" id="ARBA00023172"/>
    </source>
</evidence>
<dbReference type="Gene3D" id="1.10.443.10">
    <property type="entry name" value="Intergrase catalytic core"/>
    <property type="match status" value="1"/>
</dbReference>
<reference evidence="4 5" key="1">
    <citation type="submission" date="2019-05" db="EMBL/GenBank/DDBJ databases">
        <authorList>
            <consortium name="Science for Life Laboratories"/>
        </authorList>
    </citation>
    <scope>NUCLEOTIDE SEQUENCE [LARGE SCALE GENOMIC DNA]</scope>
    <source>
        <strain evidence="4">Soil9</strain>
    </source>
</reference>
<organism evidence="4 5">
    <name type="scientific">Gemmata massiliana</name>
    <dbReference type="NCBI Taxonomy" id="1210884"/>
    <lineage>
        <taxon>Bacteria</taxon>
        <taxon>Pseudomonadati</taxon>
        <taxon>Planctomycetota</taxon>
        <taxon>Planctomycetia</taxon>
        <taxon>Gemmatales</taxon>
        <taxon>Gemmataceae</taxon>
        <taxon>Gemmata</taxon>
    </lineage>
</organism>
<evidence type="ECO:0000259" key="3">
    <source>
        <dbReference type="PROSITE" id="PS51898"/>
    </source>
</evidence>
<name>A0A6P2DL83_9BACT</name>
<dbReference type="InterPro" id="IPR002104">
    <property type="entry name" value="Integrase_catalytic"/>
</dbReference>
<dbReference type="EMBL" id="LR593886">
    <property type="protein sequence ID" value="VTS01503.1"/>
    <property type="molecule type" value="Genomic_DNA"/>
</dbReference>
<keyword evidence="1" id="KW-0233">DNA recombination</keyword>
<sequence length="403" mass="44882">MARKRNPAPAYIKHTKSGRGRLQWYDAAGIRHEKLLPGLFGSPESLAAKARLELEIATSPAAPLVTGIDPRYGASVAELLVAFLEHAERYYRDPDGKPGSEVVSLKRSIKPVRELYADLSAVEFGPKALAVVRQSMVRAGLCRNLINKRIDRVKRVFKWAASEELVPVTTYEALRTLAGLRRGRTEAKESEPVLPIDDETVRATLPHLPHYIRVMVELLWHTGMRPSEVVAMTLDRIDRSVAPWVYRPAHHKTAHRGKARAIPLGPNARAVLTAFLVDRSLTPDAPLFSPKRARDERFEQLRLGRKTKVQPSQVSRKKTNPKRKPSERYTAHAITQAVAIATEKAGVPHWHPYQLRHAFGTKVRKLFGLEHAGAALGHTKMSATEVYAQRDSALAVEVAAKLG</sequence>
<feature type="domain" description="Tyr recombinase" evidence="3">
    <location>
        <begin position="191"/>
        <end position="400"/>
    </location>
</feature>
<dbReference type="InterPro" id="IPR050090">
    <property type="entry name" value="Tyrosine_recombinase_XerCD"/>
</dbReference>
<evidence type="ECO:0000313" key="4">
    <source>
        <dbReference type="EMBL" id="VTS01503.1"/>
    </source>
</evidence>
<dbReference type="InterPro" id="IPR013762">
    <property type="entry name" value="Integrase-like_cat_sf"/>
</dbReference>
<dbReference type="Pfam" id="PF00589">
    <property type="entry name" value="Phage_integrase"/>
    <property type="match status" value="1"/>
</dbReference>
<dbReference type="GO" id="GO:0003677">
    <property type="term" value="F:DNA binding"/>
    <property type="evidence" value="ECO:0007669"/>
    <property type="project" value="InterPro"/>
</dbReference>
<dbReference type="RefSeq" id="WP_162672467.1">
    <property type="nucleotide sequence ID" value="NZ_LR593886.1"/>
</dbReference>
<dbReference type="InterPro" id="IPR011010">
    <property type="entry name" value="DNA_brk_join_enz"/>
</dbReference>
<dbReference type="PANTHER" id="PTHR30349:SF64">
    <property type="entry name" value="PROPHAGE INTEGRASE INTD-RELATED"/>
    <property type="match status" value="1"/>
</dbReference>